<evidence type="ECO:0000256" key="3">
    <source>
        <dbReference type="ARBA" id="ARBA00023002"/>
    </source>
</evidence>
<keyword evidence="3" id="KW-0560">Oxidoreductase</keyword>
<evidence type="ECO:0000313" key="9">
    <source>
        <dbReference type="EMBL" id="KAJ5519813.1"/>
    </source>
</evidence>
<keyword evidence="5" id="KW-0812">Transmembrane</keyword>
<dbReference type="Pfam" id="PF00394">
    <property type="entry name" value="Cu-oxidase"/>
    <property type="match status" value="1"/>
</dbReference>
<dbReference type="Proteomes" id="UP001149954">
    <property type="component" value="Unassembled WGS sequence"/>
</dbReference>
<dbReference type="GO" id="GO:0016491">
    <property type="term" value="F:oxidoreductase activity"/>
    <property type="evidence" value="ECO:0007669"/>
    <property type="project" value="UniProtKB-KW"/>
</dbReference>
<dbReference type="Pfam" id="PF07732">
    <property type="entry name" value="Cu-oxidase_3"/>
    <property type="match status" value="1"/>
</dbReference>
<organism evidence="9 10">
    <name type="scientific">Penicillium fimorum</name>
    <dbReference type="NCBI Taxonomy" id="1882269"/>
    <lineage>
        <taxon>Eukaryota</taxon>
        <taxon>Fungi</taxon>
        <taxon>Dikarya</taxon>
        <taxon>Ascomycota</taxon>
        <taxon>Pezizomycotina</taxon>
        <taxon>Eurotiomycetes</taxon>
        <taxon>Eurotiomycetidae</taxon>
        <taxon>Eurotiales</taxon>
        <taxon>Aspergillaceae</taxon>
        <taxon>Penicillium</taxon>
    </lineage>
</organism>
<keyword evidence="5" id="KW-0472">Membrane</keyword>
<evidence type="ECO:0000256" key="4">
    <source>
        <dbReference type="ARBA" id="ARBA00023008"/>
    </source>
</evidence>
<evidence type="ECO:0000259" key="6">
    <source>
        <dbReference type="Pfam" id="PF00394"/>
    </source>
</evidence>
<dbReference type="OrthoDB" id="2121828at2759"/>
<dbReference type="PANTHER" id="PTHR11709">
    <property type="entry name" value="MULTI-COPPER OXIDASE"/>
    <property type="match status" value="1"/>
</dbReference>
<dbReference type="InterPro" id="IPR011707">
    <property type="entry name" value="Cu-oxidase-like_N"/>
</dbReference>
<accession>A0A9W9Y4T8</accession>
<dbReference type="PANTHER" id="PTHR11709:SF394">
    <property type="entry name" value="FI03373P-RELATED"/>
    <property type="match status" value="1"/>
</dbReference>
<dbReference type="InterPro" id="IPR011706">
    <property type="entry name" value="Cu-oxidase_C"/>
</dbReference>
<evidence type="ECO:0000313" key="10">
    <source>
        <dbReference type="Proteomes" id="UP001149954"/>
    </source>
</evidence>
<feature type="domain" description="Plastocyanin-like" evidence="8">
    <location>
        <begin position="104"/>
        <end position="212"/>
    </location>
</feature>
<comment type="caution">
    <text evidence="9">The sequence shown here is derived from an EMBL/GenBank/DDBJ whole genome shotgun (WGS) entry which is preliminary data.</text>
</comment>
<protein>
    <submittedName>
        <fullName evidence="9">Uncharacterized protein</fullName>
    </submittedName>
</protein>
<dbReference type="EMBL" id="JAPWDS010000001">
    <property type="protein sequence ID" value="KAJ5519813.1"/>
    <property type="molecule type" value="Genomic_DNA"/>
</dbReference>
<evidence type="ECO:0000256" key="5">
    <source>
        <dbReference type="SAM" id="Phobius"/>
    </source>
</evidence>
<proteinExistence type="inferred from homology"/>
<dbReference type="Pfam" id="PF07731">
    <property type="entry name" value="Cu-oxidase_2"/>
    <property type="match status" value="1"/>
</dbReference>
<keyword evidence="4" id="KW-0186">Copper</keyword>
<dbReference type="GO" id="GO:0005507">
    <property type="term" value="F:copper ion binding"/>
    <property type="evidence" value="ECO:0007669"/>
    <property type="project" value="InterPro"/>
</dbReference>
<sequence>MRYSWGRKIVSSEQLSPPMPELSQRPWPILSCSLATCFLIGLVYFLQSSISLPLILPGRYHHDIQETEAITGRPRIELHPEDHVYRAPATQYLDWRVTLDLRRPDGVLKRVYLINGLFPGPTVEARSGDTLIINVTNALLDESISLHWHGLHVANAMDGAVGISQCPMASGGHFVYNLTIPADQSGTFWYHAHSGVSRADGLYGGLVVHAPASKSTARGLTYRGRNEIHRYTYDRELLLLIGDWYHRPAGDVLEWYMDPGNFGNEPVPDSMLINGVGYFECTRAVPARPVDCIDQQVNNSFIDLDPHTTYRIRVVNTGALAGLSLIFDNHHLDLLQVDSVDVTHSEETNINSIGILFPGQRMDFVLRPLLQHSKKQSHMRVQLDQDCFKYANPALMPDQTFPVSYCSNATQGSPLKVHHLNIEEAPSAPSILHSIPPTAQQIHVVYTKIQKMARYSNKPFGYFNQTTWKPQQDPPAPVTYIPRGKWDANQLVITTGLEPAWVDLVINNLDEGSHPFHMHGHHFYILAVHQAEFGWGSYNPFVDKIPPHLELDSDALNNDTDDVQNPSTGYNSGLYDTSRVALRDTVRIPSRGYAVLRFRADNPGVWLFHCHMLWHSATGMAMLIDVQGDPTGLTAHAGSDELCPVF</sequence>
<dbReference type="InterPro" id="IPR001117">
    <property type="entry name" value="Cu-oxidase_2nd"/>
</dbReference>
<comment type="similarity">
    <text evidence="1">Belongs to the multicopper oxidase family.</text>
</comment>
<name>A0A9W9Y4T8_9EURO</name>
<dbReference type="SUPFAM" id="SSF49503">
    <property type="entry name" value="Cupredoxins"/>
    <property type="match status" value="3"/>
</dbReference>
<keyword evidence="5" id="KW-1133">Transmembrane helix</keyword>
<evidence type="ECO:0000256" key="1">
    <source>
        <dbReference type="ARBA" id="ARBA00010609"/>
    </source>
</evidence>
<keyword evidence="2" id="KW-0479">Metal-binding</keyword>
<dbReference type="CDD" id="cd13910">
    <property type="entry name" value="CuRO_3_MCO_like_4"/>
    <property type="match status" value="1"/>
</dbReference>
<evidence type="ECO:0000259" key="8">
    <source>
        <dbReference type="Pfam" id="PF07732"/>
    </source>
</evidence>
<dbReference type="PROSITE" id="PS00080">
    <property type="entry name" value="MULTICOPPER_OXIDASE2"/>
    <property type="match status" value="1"/>
</dbReference>
<dbReference type="InterPro" id="IPR008972">
    <property type="entry name" value="Cupredoxin"/>
</dbReference>
<feature type="domain" description="Plastocyanin-like" evidence="7">
    <location>
        <begin position="482"/>
        <end position="626"/>
    </location>
</feature>
<dbReference type="InterPro" id="IPR002355">
    <property type="entry name" value="Cu_oxidase_Cu_BS"/>
</dbReference>
<evidence type="ECO:0000259" key="7">
    <source>
        <dbReference type="Pfam" id="PF07731"/>
    </source>
</evidence>
<gene>
    <name evidence="9" type="ORF">N7463_000266</name>
</gene>
<feature type="transmembrane region" description="Helical" evidence="5">
    <location>
        <begin position="27"/>
        <end position="46"/>
    </location>
</feature>
<dbReference type="Gene3D" id="2.60.40.420">
    <property type="entry name" value="Cupredoxins - blue copper proteins"/>
    <property type="match status" value="3"/>
</dbReference>
<reference evidence="9" key="1">
    <citation type="submission" date="2022-12" db="EMBL/GenBank/DDBJ databases">
        <authorList>
            <person name="Petersen C."/>
        </authorList>
    </citation>
    <scope>NUCLEOTIDE SEQUENCE</scope>
    <source>
        <strain evidence="9">IBT 29495</strain>
    </source>
</reference>
<feature type="domain" description="Plastocyanin-like" evidence="6">
    <location>
        <begin position="237"/>
        <end position="368"/>
    </location>
</feature>
<reference evidence="9" key="2">
    <citation type="journal article" date="2023" name="IMA Fungus">
        <title>Comparative genomic study of the Penicillium genus elucidates a diverse pangenome and 15 lateral gene transfer events.</title>
        <authorList>
            <person name="Petersen C."/>
            <person name="Sorensen T."/>
            <person name="Nielsen M.R."/>
            <person name="Sondergaard T.E."/>
            <person name="Sorensen J.L."/>
            <person name="Fitzpatrick D.A."/>
            <person name="Frisvad J.C."/>
            <person name="Nielsen K.L."/>
        </authorList>
    </citation>
    <scope>NUCLEOTIDE SEQUENCE</scope>
    <source>
        <strain evidence="9">IBT 29495</strain>
    </source>
</reference>
<evidence type="ECO:0000256" key="2">
    <source>
        <dbReference type="ARBA" id="ARBA00022723"/>
    </source>
</evidence>
<dbReference type="AlphaFoldDB" id="A0A9W9Y4T8"/>
<dbReference type="InterPro" id="IPR045087">
    <property type="entry name" value="Cu-oxidase_fam"/>
</dbReference>
<keyword evidence="10" id="KW-1185">Reference proteome</keyword>